<organism evidence="1 2">
    <name type="scientific">Microbacterium wangchenii</name>
    <dbReference type="NCBI Taxonomy" id="2541726"/>
    <lineage>
        <taxon>Bacteria</taxon>
        <taxon>Bacillati</taxon>
        <taxon>Actinomycetota</taxon>
        <taxon>Actinomycetes</taxon>
        <taxon>Micrococcales</taxon>
        <taxon>Microbacteriaceae</taxon>
        <taxon>Microbacterium</taxon>
    </lineage>
</organism>
<dbReference type="Proteomes" id="UP000295748">
    <property type="component" value="Chromosome"/>
</dbReference>
<reference evidence="1 2" key="1">
    <citation type="submission" date="2019-03" db="EMBL/GenBank/DDBJ databases">
        <authorList>
            <person name="Dong K."/>
        </authorList>
    </citation>
    <scope>NUCLEOTIDE SEQUENCE [LARGE SCALE GENOMIC DNA]</scope>
    <source>
        <strain evidence="2">dk512</strain>
    </source>
</reference>
<protein>
    <recommendedName>
        <fullName evidence="3">DUF4365 domain-containing protein</fullName>
    </recommendedName>
</protein>
<keyword evidence="2" id="KW-1185">Reference proteome</keyword>
<proteinExistence type="predicted"/>
<sequence>MSDRVALCPHLNPEISHGDKTPITDGHIDFFSAKKHSKKTHEGRVPVQVKGRVTKARIKASRQHQSFSVEREVLDFFRSHGGGLYFYVPMREDGSEREIFYVILLPFKIDRLLANGDAKQKSFTVKLSRLPAEASKVERIVRLAWSGRIQSAAGSGNGDLVNQAESLRIHSLIGFDEDRPTRLSLDETDYVVVAQLRGGLEVAIDIDLEVLPHDYLERDLAVSIRCGGVEFTDGSGRRLDENTHLLHLSAGLELRLTVEASTVRTTLHLTREGTFRQQAKNVDFVLAAASGSPIVIGGFSGDGSDGDPKLARQLDSVRAELVRLMELFDELGVDDALTSTIPIDDKTRRMLLALHEGIYQDRAVRGSSDGTGRYDIPVGEKRIMVIVMPAEDEEHRRVVDPFDPSKRDRFRIYQLDEEGSPHPVDWGTVYESVTPEDMASILNLRLHEVVGAYEALEDRASAWNKANLMVLRLLSAADLAEDGGQQRYLVGGAIELCKWLMGQQPDSLIHRINWWQIQHRLGALTNDDRQSIRSARRSLDRNGEQAGLLEACLLILLGDEEELQLVLAELGDHELDALQSWPVWALRREKASESIEA</sequence>
<evidence type="ECO:0008006" key="3">
    <source>
        <dbReference type="Google" id="ProtNLM"/>
    </source>
</evidence>
<evidence type="ECO:0000313" key="1">
    <source>
        <dbReference type="EMBL" id="QBR89158.1"/>
    </source>
</evidence>
<dbReference type="RefSeq" id="WP_135067380.1">
    <property type="nucleotide sequence ID" value="NZ_JBHUCT010000007.1"/>
</dbReference>
<evidence type="ECO:0000313" key="2">
    <source>
        <dbReference type="Proteomes" id="UP000295748"/>
    </source>
</evidence>
<gene>
    <name evidence="1" type="ORF">E4K62_10960</name>
</gene>
<dbReference type="EMBL" id="CP038266">
    <property type="protein sequence ID" value="QBR89158.1"/>
    <property type="molecule type" value="Genomic_DNA"/>
</dbReference>
<accession>A0ABX5SVJ9</accession>
<name>A0ABX5SVJ9_9MICO</name>